<evidence type="ECO:0000256" key="3">
    <source>
        <dbReference type="ARBA" id="ARBA00023125"/>
    </source>
</evidence>
<evidence type="ECO:0000313" key="10">
    <source>
        <dbReference type="EMBL" id="KAK4358268.1"/>
    </source>
</evidence>
<dbReference type="Gene3D" id="1.10.10.60">
    <property type="entry name" value="Homeodomain-like"/>
    <property type="match status" value="1"/>
</dbReference>
<feature type="domain" description="HTH myb-type" evidence="9">
    <location>
        <begin position="30"/>
        <end position="86"/>
    </location>
</feature>
<dbReference type="SMART" id="SM00717">
    <property type="entry name" value="SANT"/>
    <property type="match status" value="1"/>
</dbReference>
<protein>
    <submittedName>
        <fullName evidence="10">Uncharacterized protein</fullName>
    </submittedName>
</protein>
<evidence type="ECO:0000256" key="4">
    <source>
        <dbReference type="ARBA" id="ARBA00023163"/>
    </source>
</evidence>
<dbReference type="PANTHER" id="PTHR44191">
    <property type="entry name" value="TRANSCRIPTION FACTOR KUA1"/>
    <property type="match status" value="1"/>
</dbReference>
<evidence type="ECO:0000259" key="7">
    <source>
        <dbReference type="PROSITE" id="PS50090"/>
    </source>
</evidence>
<evidence type="ECO:0000256" key="1">
    <source>
        <dbReference type="ARBA" id="ARBA00004123"/>
    </source>
</evidence>
<comment type="caution">
    <text evidence="10">The sequence shown here is derived from an EMBL/GenBank/DDBJ whole genome shotgun (WGS) entry which is preliminary data.</text>
</comment>
<dbReference type="InterPro" id="IPR009057">
    <property type="entry name" value="Homeodomain-like_sf"/>
</dbReference>
<dbReference type="GO" id="GO:0006355">
    <property type="term" value="P:regulation of DNA-templated transcription"/>
    <property type="evidence" value="ECO:0007669"/>
    <property type="project" value="UniProtKB-ARBA"/>
</dbReference>
<dbReference type="PROSITE" id="PS51294">
    <property type="entry name" value="HTH_MYB"/>
    <property type="match status" value="1"/>
</dbReference>
<dbReference type="InterPro" id="IPR001005">
    <property type="entry name" value="SANT/Myb"/>
</dbReference>
<dbReference type="Proteomes" id="UP001291623">
    <property type="component" value="Unassembled WGS sequence"/>
</dbReference>
<feature type="region of interest" description="Disordered" evidence="6">
    <location>
        <begin position="172"/>
        <end position="194"/>
    </location>
</feature>
<keyword evidence="2" id="KW-0805">Transcription regulation</keyword>
<dbReference type="InterPro" id="IPR052245">
    <property type="entry name" value="Plant_Stress_Dev_TF"/>
</dbReference>
<dbReference type="GO" id="GO:0005634">
    <property type="term" value="C:nucleus"/>
    <property type="evidence" value="ECO:0007669"/>
    <property type="project" value="UniProtKB-SubCell"/>
</dbReference>
<dbReference type="Pfam" id="PF00249">
    <property type="entry name" value="Myb_DNA-binding"/>
    <property type="match status" value="1"/>
</dbReference>
<dbReference type="InterPro" id="IPR017884">
    <property type="entry name" value="SANT_dom"/>
</dbReference>
<evidence type="ECO:0000259" key="8">
    <source>
        <dbReference type="PROSITE" id="PS51293"/>
    </source>
</evidence>
<dbReference type="GO" id="GO:0010597">
    <property type="term" value="P:green leaf volatile biosynthetic process"/>
    <property type="evidence" value="ECO:0007669"/>
    <property type="project" value="UniProtKB-ARBA"/>
</dbReference>
<reference evidence="10" key="1">
    <citation type="submission" date="2023-12" db="EMBL/GenBank/DDBJ databases">
        <title>Genome assembly of Anisodus tanguticus.</title>
        <authorList>
            <person name="Wang Y.-J."/>
        </authorList>
    </citation>
    <scope>NUCLEOTIDE SEQUENCE</scope>
    <source>
        <strain evidence="10">KB-2021</strain>
        <tissue evidence="10">Leaf</tissue>
    </source>
</reference>
<proteinExistence type="predicted"/>
<comment type="subcellular location">
    <subcellularLocation>
        <location evidence="1">Nucleus</location>
    </subcellularLocation>
</comment>
<dbReference type="CDD" id="cd00167">
    <property type="entry name" value="SANT"/>
    <property type="match status" value="1"/>
</dbReference>
<dbReference type="SUPFAM" id="SSF46689">
    <property type="entry name" value="Homeodomain-like"/>
    <property type="match status" value="1"/>
</dbReference>
<evidence type="ECO:0000259" key="9">
    <source>
        <dbReference type="PROSITE" id="PS51294"/>
    </source>
</evidence>
<evidence type="ECO:0000256" key="6">
    <source>
        <dbReference type="SAM" id="MobiDB-lite"/>
    </source>
</evidence>
<name>A0AAE1V6G0_9SOLA</name>
<keyword evidence="5" id="KW-0539">Nucleus</keyword>
<accession>A0AAE1V6G0</accession>
<feature type="domain" description="Myb-like" evidence="7">
    <location>
        <begin position="30"/>
        <end position="82"/>
    </location>
</feature>
<dbReference type="PROSITE" id="PS50090">
    <property type="entry name" value="MYB_LIKE"/>
    <property type="match status" value="1"/>
</dbReference>
<keyword evidence="3" id="KW-0238">DNA-binding</keyword>
<sequence length="194" mass="21148">MGSSTSNSIKLFGVVISTTSTENNDLRSRNKNSKGSRWSEDEHKAFLIGLENLGRGNWAAIAKHFVSSRTHTQVASHAQKYFARLEAEKDNNIKRHKSCVFDINLEESSTTSHTCSSTSVVVPLKENNSKGKEPLNQESPISPMPISYSVPGNGAAYVPMANYMFATPNFVSSSSNAAPDQSDHPSVDNLDLTL</sequence>
<dbReference type="NCBIfam" id="TIGR01557">
    <property type="entry name" value="myb_SHAQKYF"/>
    <property type="match status" value="1"/>
</dbReference>
<dbReference type="PANTHER" id="PTHR44191:SF45">
    <property type="entry name" value="TRANSCRIPTION FACTOR MYB1R1-LIKE"/>
    <property type="match status" value="1"/>
</dbReference>
<feature type="domain" description="SANT" evidence="8">
    <location>
        <begin position="33"/>
        <end position="86"/>
    </location>
</feature>
<evidence type="ECO:0000313" key="11">
    <source>
        <dbReference type="Proteomes" id="UP001291623"/>
    </source>
</evidence>
<dbReference type="PROSITE" id="PS51293">
    <property type="entry name" value="SANT"/>
    <property type="match status" value="1"/>
</dbReference>
<dbReference type="InterPro" id="IPR006447">
    <property type="entry name" value="Myb_dom_plants"/>
</dbReference>
<dbReference type="AlphaFoldDB" id="A0AAE1V6G0"/>
<dbReference type="InterPro" id="IPR017930">
    <property type="entry name" value="Myb_dom"/>
</dbReference>
<dbReference type="GO" id="GO:0009723">
    <property type="term" value="P:response to ethylene"/>
    <property type="evidence" value="ECO:0007669"/>
    <property type="project" value="TreeGrafter"/>
</dbReference>
<evidence type="ECO:0000256" key="5">
    <source>
        <dbReference type="ARBA" id="ARBA00023242"/>
    </source>
</evidence>
<dbReference type="EMBL" id="JAVYJV010000012">
    <property type="protein sequence ID" value="KAK4358268.1"/>
    <property type="molecule type" value="Genomic_DNA"/>
</dbReference>
<keyword evidence="4" id="KW-0804">Transcription</keyword>
<keyword evidence="11" id="KW-1185">Reference proteome</keyword>
<dbReference type="GO" id="GO:0009739">
    <property type="term" value="P:response to gibberellin"/>
    <property type="evidence" value="ECO:0007669"/>
    <property type="project" value="TreeGrafter"/>
</dbReference>
<dbReference type="GO" id="GO:0000976">
    <property type="term" value="F:transcription cis-regulatory region binding"/>
    <property type="evidence" value="ECO:0007669"/>
    <property type="project" value="UniProtKB-ARBA"/>
</dbReference>
<evidence type="ECO:0000256" key="2">
    <source>
        <dbReference type="ARBA" id="ARBA00023015"/>
    </source>
</evidence>
<organism evidence="10 11">
    <name type="scientific">Anisodus tanguticus</name>
    <dbReference type="NCBI Taxonomy" id="243964"/>
    <lineage>
        <taxon>Eukaryota</taxon>
        <taxon>Viridiplantae</taxon>
        <taxon>Streptophyta</taxon>
        <taxon>Embryophyta</taxon>
        <taxon>Tracheophyta</taxon>
        <taxon>Spermatophyta</taxon>
        <taxon>Magnoliopsida</taxon>
        <taxon>eudicotyledons</taxon>
        <taxon>Gunneridae</taxon>
        <taxon>Pentapetalae</taxon>
        <taxon>asterids</taxon>
        <taxon>lamiids</taxon>
        <taxon>Solanales</taxon>
        <taxon>Solanaceae</taxon>
        <taxon>Solanoideae</taxon>
        <taxon>Hyoscyameae</taxon>
        <taxon>Anisodus</taxon>
    </lineage>
</organism>
<gene>
    <name evidence="10" type="ORF">RND71_023878</name>
</gene>